<proteinExistence type="predicted"/>
<evidence type="ECO:0000313" key="1">
    <source>
        <dbReference type="EMBL" id="JAH02072.1"/>
    </source>
</evidence>
<sequence length="19" mass="2209">MIVWETLSDDPRGENGRSF</sequence>
<reference evidence="1" key="1">
    <citation type="submission" date="2014-11" db="EMBL/GenBank/DDBJ databases">
        <authorList>
            <person name="Amaro Gonzalez C."/>
        </authorList>
    </citation>
    <scope>NUCLEOTIDE SEQUENCE</scope>
</reference>
<dbReference type="EMBL" id="GBXM01106505">
    <property type="protein sequence ID" value="JAH02072.1"/>
    <property type="molecule type" value="Transcribed_RNA"/>
</dbReference>
<name>A0A0E9PCQ7_ANGAN</name>
<reference evidence="1" key="2">
    <citation type="journal article" date="2015" name="Fish Shellfish Immunol.">
        <title>Early steps in the European eel (Anguilla anguilla)-Vibrio vulnificus interaction in the gills: Role of the RtxA13 toxin.</title>
        <authorList>
            <person name="Callol A."/>
            <person name="Pajuelo D."/>
            <person name="Ebbesson L."/>
            <person name="Teles M."/>
            <person name="MacKenzie S."/>
            <person name="Amaro C."/>
        </authorList>
    </citation>
    <scope>NUCLEOTIDE SEQUENCE</scope>
</reference>
<dbReference type="AlphaFoldDB" id="A0A0E9PCQ7"/>
<protein>
    <submittedName>
        <fullName evidence="1">Uncharacterized protein</fullName>
    </submittedName>
</protein>
<organism evidence="1">
    <name type="scientific">Anguilla anguilla</name>
    <name type="common">European freshwater eel</name>
    <name type="synonym">Muraena anguilla</name>
    <dbReference type="NCBI Taxonomy" id="7936"/>
    <lineage>
        <taxon>Eukaryota</taxon>
        <taxon>Metazoa</taxon>
        <taxon>Chordata</taxon>
        <taxon>Craniata</taxon>
        <taxon>Vertebrata</taxon>
        <taxon>Euteleostomi</taxon>
        <taxon>Actinopterygii</taxon>
        <taxon>Neopterygii</taxon>
        <taxon>Teleostei</taxon>
        <taxon>Anguilliformes</taxon>
        <taxon>Anguillidae</taxon>
        <taxon>Anguilla</taxon>
    </lineage>
</organism>
<accession>A0A0E9PCQ7</accession>